<keyword evidence="3 6" id="KW-0812">Transmembrane</keyword>
<dbReference type="EMBL" id="CP159510">
    <property type="protein sequence ID" value="XCJ16710.1"/>
    <property type="molecule type" value="Genomic_DNA"/>
</dbReference>
<sequence length="377" mass="41495">MKAGEKSIKIYLSIALRALFVLALVVLILFFTYLTVRFAFPFLIACLLSLLLNPLVSLLEKKTGIPRGLSAFVVLFLLFSAVIGLMLFAAVSLIKGITVLSKTVPGHLDALIGDLQNLFFSRLVPAWERAVHLFSGLSPGQQQALRLNIESMTGTLVDFLNDSAGRLVISLTHFISSLPDTLLSALFVFLAAFFISKDTDKIRQRLSLISLPAIQTPALQVWKDLKQTCAGFIRAQFILVTITFLLIYFGLLCIGVSHPFTIAVIAGSVDLIPYLGTGVIFIPWILYHMIIQNYPLALTLSALYLTVVIQRQLLEPKILSATIGIDPLASLVALYFGFRWLGFSGLVIGPVLLIVVRSLYHSGVLKDTWAFIIGRKT</sequence>
<evidence type="ECO:0000256" key="4">
    <source>
        <dbReference type="ARBA" id="ARBA00022989"/>
    </source>
</evidence>
<dbReference type="InterPro" id="IPR002549">
    <property type="entry name" value="AI-2E-like"/>
</dbReference>
<comment type="subcellular location">
    <subcellularLocation>
        <location evidence="1">Membrane</location>
        <topology evidence="1">Multi-pass membrane protein</topology>
    </subcellularLocation>
</comment>
<reference evidence="7" key="1">
    <citation type="submission" date="2024-06" db="EMBL/GenBank/DDBJ databases">
        <authorList>
            <person name="Fan A."/>
            <person name="Zhang F.Y."/>
            <person name="Zhang L."/>
        </authorList>
    </citation>
    <scope>NUCLEOTIDE SEQUENCE</scope>
    <source>
        <strain evidence="7">Y61</strain>
    </source>
</reference>
<dbReference type="AlphaFoldDB" id="A0AAU8IF30"/>
<dbReference type="Pfam" id="PF01594">
    <property type="entry name" value="AI-2E_transport"/>
    <property type="match status" value="1"/>
</dbReference>
<evidence type="ECO:0000256" key="6">
    <source>
        <dbReference type="SAM" id="Phobius"/>
    </source>
</evidence>
<feature type="transmembrane region" description="Helical" evidence="6">
    <location>
        <begin position="12"/>
        <end position="33"/>
    </location>
</feature>
<gene>
    <name evidence="7" type="primary">ytvI</name>
    <name evidence="7" type="ORF">ABNN70_13855</name>
</gene>
<dbReference type="GO" id="GO:0055085">
    <property type="term" value="P:transmembrane transport"/>
    <property type="evidence" value="ECO:0007669"/>
    <property type="project" value="TreeGrafter"/>
</dbReference>
<keyword evidence="5 6" id="KW-0472">Membrane</keyword>
<dbReference type="RefSeq" id="WP_353948122.1">
    <property type="nucleotide sequence ID" value="NZ_CP159510.1"/>
</dbReference>
<feature type="transmembrane region" description="Helical" evidence="6">
    <location>
        <begin position="263"/>
        <end position="287"/>
    </location>
</feature>
<dbReference type="PANTHER" id="PTHR21716">
    <property type="entry name" value="TRANSMEMBRANE PROTEIN"/>
    <property type="match status" value="1"/>
</dbReference>
<feature type="transmembrane region" description="Helical" evidence="6">
    <location>
        <begin position="71"/>
        <end position="94"/>
    </location>
</feature>
<evidence type="ECO:0000256" key="1">
    <source>
        <dbReference type="ARBA" id="ARBA00004141"/>
    </source>
</evidence>
<dbReference type="NCBIfam" id="TIGR02872">
    <property type="entry name" value="spore_ytvI"/>
    <property type="match status" value="1"/>
</dbReference>
<dbReference type="PANTHER" id="PTHR21716:SF68">
    <property type="entry name" value="TRANSPORT PROTEIN YTVI-RELATED"/>
    <property type="match status" value="1"/>
</dbReference>
<organism evidence="7">
    <name type="scientific">Sporolactobacillus sp. Y61</name>
    <dbReference type="NCBI Taxonomy" id="3160863"/>
    <lineage>
        <taxon>Bacteria</taxon>
        <taxon>Bacillati</taxon>
        <taxon>Bacillota</taxon>
        <taxon>Bacilli</taxon>
        <taxon>Bacillales</taxon>
        <taxon>Sporolactobacillaceae</taxon>
        <taxon>Sporolactobacillus</taxon>
    </lineage>
</organism>
<evidence type="ECO:0000256" key="2">
    <source>
        <dbReference type="ARBA" id="ARBA00009773"/>
    </source>
</evidence>
<feature type="transmembrane region" description="Helical" evidence="6">
    <location>
        <begin position="294"/>
        <end position="313"/>
    </location>
</feature>
<feature type="transmembrane region" description="Helical" evidence="6">
    <location>
        <begin position="237"/>
        <end position="257"/>
    </location>
</feature>
<dbReference type="GO" id="GO:0016020">
    <property type="term" value="C:membrane"/>
    <property type="evidence" value="ECO:0007669"/>
    <property type="project" value="UniProtKB-SubCell"/>
</dbReference>
<protein>
    <submittedName>
        <fullName evidence="7">Sporulation integral membrane protein YtvI</fullName>
    </submittedName>
</protein>
<evidence type="ECO:0000256" key="5">
    <source>
        <dbReference type="ARBA" id="ARBA00023136"/>
    </source>
</evidence>
<accession>A0AAU8IF30</accession>
<evidence type="ECO:0000313" key="7">
    <source>
        <dbReference type="EMBL" id="XCJ16710.1"/>
    </source>
</evidence>
<dbReference type="InterPro" id="IPR014227">
    <property type="entry name" value="YtvI-like"/>
</dbReference>
<feature type="transmembrane region" description="Helical" evidence="6">
    <location>
        <begin position="39"/>
        <end position="59"/>
    </location>
</feature>
<comment type="similarity">
    <text evidence="2">Belongs to the autoinducer-2 exporter (AI-2E) (TC 2.A.86) family.</text>
</comment>
<feature type="transmembrane region" description="Helical" evidence="6">
    <location>
        <begin position="174"/>
        <end position="195"/>
    </location>
</feature>
<feature type="transmembrane region" description="Helical" evidence="6">
    <location>
        <begin position="333"/>
        <end position="356"/>
    </location>
</feature>
<evidence type="ECO:0000256" key="3">
    <source>
        <dbReference type="ARBA" id="ARBA00022692"/>
    </source>
</evidence>
<name>A0AAU8IF30_9BACL</name>
<proteinExistence type="inferred from homology"/>
<keyword evidence="4 6" id="KW-1133">Transmembrane helix</keyword>